<evidence type="ECO:0000313" key="1">
    <source>
        <dbReference type="EMBL" id="MPN41068.1"/>
    </source>
</evidence>
<proteinExistence type="predicted"/>
<accession>A0A645HPU4</accession>
<comment type="caution">
    <text evidence="1">The sequence shown here is derived from an EMBL/GenBank/DDBJ whole genome shotgun (WGS) entry which is preliminary data.</text>
</comment>
<sequence>METRDESVFAARNVIDGLRIADGHGKWPYQSWGIGARTDAFITLDFGREVLADEMVLYLRADFPHDAWWVEATTVMSDGFSLTFPLEGLEGPQRVALGGTHRVSWIRLERFVKCDKPSAYPSLRQWEVWGQDAVQAQEV</sequence>
<dbReference type="EMBL" id="VSSQ01097884">
    <property type="protein sequence ID" value="MPN41068.1"/>
    <property type="molecule type" value="Genomic_DNA"/>
</dbReference>
<organism evidence="1">
    <name type="scientific">bioreactor metagenome</name>
    <dbReference type="NCBI Taxonomy" id="1076179"/>
    <lineage>
        <taxon>unclassified sequences</taxon>
        <taxon>metagenomes</taxon>
        <taxon>ecological metagenomes</taxon>
    </lineage>
</organism>
<name>A0A645HPU4_9ZZZZ</name>
<dbReference type="AlphaFoldDB" id="A0A645HPU4"/>
<evidence type="ECO:0008006" key="2">
    <source>
        <dbReference type="Google" id="ProtNLM"/>
    </source>
</evidence>
<gene>
    <name evidence="1" type="ORF">SDC9_188608</name>
</gene>
<protein>
    <recommendedName>
        <fullName evidence="2">F5/8 type C domain-containing protein</fullName>
    </recommendedName>
</protein>
<reference evidence="1" key="1">
    <citation type="submission" date="2019-08" db="EMBL/GenBank/DDBJ databases">
        <authorList>
            <person name="Kucharzyk K."/>
            <person name="Murdoch R.W."/>
            <person name="Higgins S."/>
            <person name="Loffler F."/>
        </authorList>
    </citation>
    <scope>NUCLEOTIDE SEQUENCE</scope>
</reference>